<dbReference type="InterPro" id="IPR051244">
    <property type="entry name" value="TCAF"/>
</dbReference>
<dbReference type="AlphaFoldDB" id="A0AAV6PWS6"/>
<accession>A0AAV6PWS6</accession>
<feature type="domain" description="Peptidase M60" evidence="1">
    <location>
        <begin position="592"/>
        <end position="889"/>
    </location>
</feature>
<dbReference type="Pfam" id="PF13402">
    <property type="entry name" value="Peptidase_M60"/>
    <property type="match status" value="1"/>
</dbReference>
<name>A0AAV6PWS6_SOLSE</name>
<proteinExistence type="predicted"/>
<reference evidence="2 3" key="1">
    <citation type="journal article" date="2021" name="Sci. Rep.">
        <title>Chromosome anchoring in Senegalese sole (Solea senegalensis) reveals sex-associated markers and genome rearrangements in flatfish.</title>
        <authorList>
            <person name="Guerrero-Cozar I."/>
            <person name="Gomez-Garrido J."/>
            <person name="Berbel C."/>
            <person name="Martinez-Blanch J.F."/>
            <person name="Alioto T."/>
            <person name="Claros M.G."/>
            <person name="Gagnaire P.A."/>
            <person name="Manchado M."/>
        </authorList>
    </citation>
    <scope>NUCLEOTIDE SEQUENCE [LARGE SCALE GENOMIC DNA]</scope>
    <source>
        <strain evidence="2">Sse05_10M</strain>
    </source>
</reference>
<evidence type="ECO:0000313" key="3">
    <source>
        <dbReference type="Proteomes" id="UP000693946"/>
    </source>
</evidence>
<dbReference type="InterPro" id="IPR035423">
    <property type="entry name" value="M60-like_N"/>
</dbReference>
<organism evidence="2 3">
    <name type="scientific">Solea senegalensis</name>
    <name type="common">Senegalese sole</name>
    <dbReference type="NCBI Taxonomy" id="28829"/>
    <lineage>
        <taxon>Eukaryota</taxon>
        <taxon>Metazoa</taxon>
        <taxon>Chordata</taxon>
        <taxon>Craniata</taxon>
        <taxon>Vertebrata</taxon>
        <taxon>Euteleostomi</taxon>
        <taxon>Actinopterygii</taxon>
        <taxon>Neopterygii</taxon>
        <taxon>Teleostei</taxon>
        <taxon>Neoteleostei</taxon>
        <taxon>Acanthomorphata</taxon>
        <taxon>Carangaria</taxon>
        <taxon>Pleuronectiformes</taxon>
        <taxon>Pleuronectoidei</taxon>
        <taxon>Soleidae</taxon>
        <taxon>Solea</taxon>
    </lineage>
</organism>
<dbReference type="EMBL" id="JAGKHQ010000020">
    <property type="protein sequence ID" value="KAG7478515.1"/>
    <property type="molecule type" value="Genomic_DNA"/>
</dbReference>
<protein>
    <recommendedName>
        <fullName evidence="1">Peptidase M60 domain-containing protein</fullName>
    </recommendedName>
</protein>
<gene>
    <name evidence="2" type="ORF">JOB18_000857</name>
</gene>
<dbReference type="PANTHER" id="PTHR15730">
    <property type="entry name" value="EXPERIMENTAL AUTOIMMUNE PROSTATITIS ANTIGEN 2-RELATED"/>
    <property type="match status" value="1"/>
</dbReference>
<dbReference type="Proteomes" id="UP000693946">
    <property type="component" value="Linkage Group LG8"/>
</dbReference>
<evidence type="ECO:0000259" key="1">
    <source>
        <dbReference type="PROSITE" id="PS51723"/>
    </source>
</evidence>
<sequence>MRLIKRTGKGGGVSRDGSQLVVLLENGRVLIIRAESPIRASVFITMSLQPVQNRFTGAYMQLMKGLKELDFRDFGVPSDLLLIGDHAFPLAMNSRGQVLMAASLHGKGRIVVLGHEGYLRAFPALVENALTWLSGDQSNNRSVGIQKKAMAFVKNLNKSRFQVKEVGAFSECPEVGVYVTDAYTVGADHKDLVAFLKAGGGVLIAGQARSWTKSHPKKNTLLEFEGNKVSGVAGIYFSDRHGEKEVVPVYPHIPSSWMSLTVGQDFEDDLQFLLKGVSEFDVRGGALFSEILVHGSLAFPIGTTDEGQAFLAGAYYGLGRVIVISHEGFIGSEKMAKFWNNALDWLDNGRHGVVGVSTKKAFNHLSKCGIKCEKTNFRKDLSVFVRTVYCADRAKQILDFVSEGGGLVIGGHAWYWAQTHCGQNPMTGFAGNNILKKMGLCVMGATVGGGLYKAPVSSQALKDTYHFRVLLRRLADHVINGEALSTREEKHLHRLGRNCSSYLDMKAHDWYSYAQVVSALTEILRTCGMPQVGEDCPAKSPKDHMLLFVGSKFYDVCPNPEALLPYLVKVKPLTPVIYNQRIKISANTAGWKEWISTGLYLSPGMKTYIAIPAEMVNSGWTIQIGCQTDRLNHAELKRAPSVHVQFDITKEMMMVKNLWGGLIYLVTPKKTQVNGAEVIVQMALPAPYYKSGVTTAAEWALLRTAPSPWAELEFDNIILTVPSGHVRKLERPDELAEHWNTIMRAVADLAAKPHKFKRKERMVTDVQISHGLMHAGYPIMMHKPEAAELVSIDVAMKRGLWGPIHELGHNQQRSCWEFPSHTTECTCNLWSVYVHEEVLGIKRAKAHPVLALEKRNKRAKEFVTGGRNLNSWQMWVALETYLQLQERFGWDAFKKVFAAYHKMSNFPTRKILKMNLYAETFSKTVGMNLVGFFQAWGWPIQAATEEKLSNLPSWTDHPMVQYN</sequence>
<comment type="caution">
    <text evidence="2">The sequence shown here is derived from an EMBL/GenBank/DDBJ whole genome shotgun (WGS) entry which is preliminary data.</text>
</comment>
<dbReference type="InterPro" id="IPR031161">
    <property type="entry name" value="Peptidase_M60_dom"/>
</dbReference>
<evidence type="ECO:0000313" key="2">
    <source>
        <dbReference type="EMBL" id="KAG7478515.1"/>
    </source>
</evidence>
<dbReference type="PANTHER" id="PTHR15730:SF5">
    <property type="entry name" value="SI:CH211-210B2.2-RELATED"/>
    <property type="match status" value="1"/>
</dbReference>
<dbReference type="GO" id="GO:0005886">
    <property type="term" value="C:plasma membrane"/>
    <property type="evidence" value="ECO:0007669"/>
    <property type="project" value="TreeGrafter"/>
</dbReference>
<dbReference type="SMART" id="SM01276">
    <property type="entry name" value="M60-like"/>
    <property type="match status" value="1"/>
</dbReference>
<keyword evidence="3" id="KW-1185">Reference proteome</keyword>
<dbReference type="GO" id="GO:0044325">
    <property type="term" value="F:transmembrane transporter binding"/>
    <property type="evidence" value="ECO:0007669"/>
    <property type="project" value="TreeGrafter"/>
</dbReference>
<dbReference type="FunFam" id="3.40.390.80:FF:000001">
    <property type="entry name" value="TRPM8 channel-associated factor 1"/>
    <property type="match status" value="1"/>
</dbReference>
<dbReference type="Pfam" id="PF17291">
    <property type="entry name" value="M60-like_N"/>
    <property type="match status" value="1"/>
</dbReference>
<dbReference type="PROSITE" id="PS51723">
    <property type="entry name" value="PEPTIDASE_M60"/>
    <property type="match status" value="1"/>
</dbReference>
<dbReference type="GO" id="GO:0090314">
    <property type="term" value="P:positive regulation of protein targeting to membrane"/>
    <property type="evidence" value="ECO:0007669"/>
    <property type="project" value="TreeGrafter"/>
</dbReference>